<dbReference type="Gene3D" id="3.40.50.300">
    <property type="entry name" value="P-loop containing nucleotide triphosphate hydrolases"/>
    <property type="match status" value="1"/>
</dbReference>
<dbReference type="RefSeq" id="WP_095424253.1">
    <property type="nucleotide sequence ID" value="NZ_CP029425.2"/>
</dbReference>
<protein>
    <submittedName>
        <fullName evidence="2">DUF2813 domain-containing protein</fullName>
    </submittedName>
</protein>
<evidence type="ECO:0000313" key="2">
    <source>
        <dbReference type="EMBL" id="AWL96365.1"/>
    </source>
</evidence>
<dbReference type="SUPFAM" id="SSF52540">
    <property type="entry name" value="P-loop containing nucleoside triphosphate hydrolases"/>
    <property type="match status" value="1"/>
</dbReference>
<dbReference type="InterPro" id="IPR027417">
    <property type="entry name" value="P-loop_NTPase"/>
</dbReference>
<organism evidence="2 3">
    <name type="scientific">Bradyrhizobium ottawaense</name>
    <dbReference type="NCBI Taxonomy" id="931866"/>
    <lineage>
        <taxon>Bacteria</taxon>
        <taxon>Pseudomonadati</taxon>
        <taxon>Pseudomonadota</taxon>
        <taxon>Alphaproteobacteria</taxon>
        <taxon>Hyphomicrobiales</taxon>
        <taxon>Nitrobacteraceae</taxon>
        <taxon>Bradyrhizobium</taxon>
    </lineage>
</organism>
<evidence type="ECO:0000313" key="3">
    <source>
        <dbReference type="Proteomes" id="UP000215703"/>
    </source>
</evidence>
<evidence type="ECO:0000259" key="1">
    <source>
        <dbReference type="Pfam" id="PF13175"/>
    </source>
</evidence>
<dbReference type="InterPro" id="IPR041685">
    <property type="entry name" value="AAA_GajA/Old/RecF-like"/>
</dbReference>
<name>A0A2U8PF18_9BRAD</name>
<sequence>MHISSVTIEAFKRVKQVELSLADVTILIGGNNSGKSSVLQGIHFAVTTLQSARSASLSPNKPINTLGFEQLIFKPASDPMKLHHASDMNTTKGPVFTFNYATDAAPDDPKQFRFMMRRGKNANLSLTFQHNNYFYGLASDRSRPLSVFVPGLAGVALREERRTDAIVATGRHTIRCCCLLLRRQRWRSKTSKLS</sequence>
<dbReference type="KEGG" id="bot:CIT37_32750"/>
<dbReference type="GeneID" id="92967429"/>
<accession>A0A2U8PF18</accession>
<dbReference type="AlphaFoldDB" id="A0A2U8PF18"/>
<gene>
    <name evidence="2" type="ORF">CIT37_32750</name>
</gene>
<feature type="domain" description="Endonuclease GajA/Old nuclease/RecF-like AAA" evidence="1">
    <location>
        <begin position="1"/>
        <end position="48"/>
    </location>
</feature>
<dbReference type="Pfam" id="PF13175">
    <property type="entry name" value="AAA_15"/>
    <property type="match status" value="1"/>
</dbReference>
<dbReference type="Proteomes" id="UP000215703">
    <property type="component" value="Chromosome"/>
</dbReference>
<proteinExistence type="predicted"/>
<reference evidence="2 3" key="2">
    <citation type="journal article" date="2017" name="Syst. Appl. Microbiol.">
        <title>Soybeans inoculated with root zone soils of Canadian native legumes harbour diverse and novel Bradyrhizobium spp. that possess agricultural potential.</title>
        <authorList>
            <person name="Bromfield E.S.P."/>
            <person name="Cloutier S."/>
            <person name="Tambong J.T."/>
            <person name="Tran Thi T.V."/>
        </authorList>
    </citation>
    <scope>NUCLEOTIDE SEQUENCE [LARGE SCALE GENOMIC DNA]</scope>
    <source>
        <strain evidence="2 3">OO99</strain>
    </source>
</reference>
<dbReference type="EMBL" id="CP029425">
    <property type="protein sequence ID" value="AWL96365.1"/>
    <property type="molecule type" value="Genomic_DNA"/>
</dbReference>
<reference evidence="2 3" key="1">
    <citation type="journal article" date="2014" name="Int. J. Syst. Evol. Microbiol.">
        <title>Bradyrhizobium ottawaense sp. nov., a symbiotic nitrogen fixing bacterium from root nodules of soybeans in Canada.</title>
        <authorList>
            <person name="Yu X."/>
            <person name="Cloutier S."/>
            <person name="Tambong J.T."/>
            <person name="Bromfield E.S."/>
        </authorList>
    </citation>
    <scope>NUCLEOTIDE SEQUENCE [LARGE SCALE GENOMIC DNA]</scope>
    <source>
        <strain evidence="2 3">OO99</strain>
    </source>
</reference>